<dbReference type="SUPFAM" id="SSF55718">
    <property type="entry name" value="SCP-like"/>
    <property type="match status" value="1"/>
</dbReference>
<dbReference type="Proteomes" id="UP000580051">
    <property type="component" value="Unassembled WGS sequence"/>
</dbReference>
<organism evidence="2 3">
    <name type="scientific">Candidatus Hakubella thermalkaliphila</name>
    <dbReference type="NCBI Taxonomy" id="2754717"/>
    <lineage>
        <taxon>Bacteria</taxon>
        <taxon>Bacillati</taxon>
        <taxon>Actinomycetota</taxon>
        <taxon>Actinomycetota incertae sedis</taxon>
        <taxon>Candidatus Hakubellales</taxon>
        <taxon>Candidatus Hakubellaceae</taxon>
        <taxon>Candidatus Hakubella</taxon>
    </lineage>
</organism>
<feature type="domain" description="SCP2" evidence="1">
    <location>
        <begin position="148"/>
        <end position="249"/>
    </location>
</feature>
<accession>A0A6V8QFY3</accession>
<evidence type="ECO:0000313" key="3">
    <source>
        <dbReference type="Proteomes" id="UP000580051"/>
    </source>
</evidence>
<dbReference type="Pfam" id="PF02036">
    <property type="entry name" value="SCP2"/>
    <property type="match status" value="2"/>
</dbReference>
<gene>
    <name evidence="2" type="ORF">HKBW3S06_00891</name>
</gene>
<comment type="caution">
    <text evidence="2">The sequence shown here is derived from an EMBL/GenBank/DDBJ whole genome shotgun (WGS) entry which is preliminary data.</text>
</comment>
<name>A0A6V8QFY3_9ACTN</name>
<dbReference type="AlphaFoldDB" id="A0A6V8QFY3"/>
<sequence length="258" mass="29329">MVLTQTEELMRASIFLSSILPLLEVMVEEDEKLKNMIKNWNYVVQLEVKGEDLATYFIFSDGKLKVVSGHHSNPTISLIFKDVPQLNESISGKKVIPKIKGIWHIFLLLKVMKLLNSLNILKPEVEVTEEGKKRLKVKLLLYGVTNALEELRKKDEYAQGLLNPVNNKVVQWEIKPDGPNVYANFDKTGIKRNIGVSTERPYLLIEFPNVDIAYQVFSGKINPLQATGSRMINQRGPAEFGLKIAQLMKRIDSILNPK</sequence>
<dbReference type="RefSeq" id="WP_176226771.1">
    <property type="nucleotide sequence ID" value="NZ_BLRV01000079.1"/>
</dbReference>
<proteinExistence type="predicted"/>
<dbReference type="InterPro" id="IPR003033">
    <property type="entry name" value="SCP2_sterol-bd_dom"/>
</dbReference>
<dbReference type="InterPro" id="IPR036527">
    <property type="entry name" value="SCP2_sterol-bd_dom_sf"/>
</dbReference>
<dbReference type="EMBL" id="BLRV01000079">
    <property type="protein sequence ID" value="GFP21664.1"/>
    <property type="molecule type" value="Genomic_DNA"/>
</dbReference>
<reference evidence="2 3" key="1">
    <citation type="journal article" date="2020" name="Front. Microbiol.">
        <title>Single-cell genomics of novel Actinobacteria with the Wood-Ljungdahl pathway discovered in a serpentinizing system.</title>
        <authorList>
            <person name="Merino N."/>
            <person name="Kawai M."/>
            <person name="Boyd E.S."/>
            <person name="Colman D.R."/>
            <person name="McGlynn S.E."/>
            <person name="Nealson K.H."/>
            <person name="Kurokawa K."/>
            <person name="Hongoh Y."/>
        </authorList>
    </citation>
    <scope>NUCLEOTIDE SEQUENCE [LARGE SCALE GENOMIC DNA]</scope>
    <source>
        <strain evidence="2 3">S06</strain>
    </source>
</reference>
<protein>
    <recommendedName>
        <fullName evidence="1">SCP2 domain-containing protein</fullName>
    </recommendedName>
</protein>
<evidence type="ECO:0000259" key="1">
    <source>
        <dbReference type="Pfam" id="PF02036"/>
    </source>
</evidence>
<dbReference type="Gene3D" id="3.30.1050.10">
    <property type="entry name" value="SCP2 sterol-binding domain"/>
    <property type="match status" value="1"/>
</dbReference>
<evidence type="ECO:0000313" key="2">
    <source>
        <dbReference type="EMBL" id="GFP21664.1"/>
    </source>
</evidence>
<feature type="domain" description="SCP2" evidence="1">
    <location>
        <begin position="28"/>
        <end position="81"/>
    </location>
</feature>